<dbReference type="Gene3D" id="3.30.70.100">
    <property type="match status" value="1"/>
</dbReference>
<dbReference type="InterPro" id="IPR007024">
    <property type="entry name" value="BLUF_domain"/>
</dbReference>
<protein>
    <submittedName>
        <fullName evidence="3">BLUF domain-containing protein</fullName>
    </submittedName>
    <submittedName>
        <fullName evidence="2">Blue light sensor protein</fullName>
    </submittedName>
</protein>
<dbReference type="Proteomes" id="UP000263596">
    <property type="component" value="Unassembled WGS sequence"/>
</dbReference>
<evidence type="ECO:0000313" key="2">
    <source>
        <dbReference type="EMBL" id="HCK29896.1"/>
    </source>
</evidence>
<dbReference type="RefSeq" id="WP_004989315.1">
    <property type="nucleotide sequence ID" value="NZ_AP018824.1"/>
</dbReference>
<reference evidence="3" key="2">
    <citation type="journal article" date="2022" name="J Glob Antimicrob Resist">
        <title>Comparative analysis of IMP-4- and OXA-58-containing plasmids of three carbapenemase-producing Acinetobacter ursingii strains in the Netherlands.</title>
        <authorList>
            <person name="Hendrickx A.P.A."/>
            <person name="Schade R.P."/>
            <person name="Landman F."/>
            <person name="Bosch T."/>
            <person name="Schouls L.M."/>
            <person name="van Dijk K."/>
        </authorList>
    </citation>
    <scope>NUCLEOTIDE SEQUENCE</scope>
    <source>
        <strain evidence="3">RIVM_C010761</strain>
    </source>
</reference>
<dbReference type="Pfam" id="PF04940">
    <property type="entry name" value="BLUF"/>
    <property type="match status" value="1"/>
</dbReference>
<dbReference type="PROSITE" id="PS50925">
    <property type="entry name" value="BLUF"/>
    <property type="match status" value="1"/>
</dbReference>
<name>A0A3D2SKC0_9GAMM</name>
<dbReference type="SUPFAM" id="SSF54975">
    <property type="entry name" value="Acylphosphatase/BLUF domain-like"/>
    <property type="match status" value="1"/>
</dbReference>
<feature type="domain" description="BLUF" evidence="1">
    <location>
        <begin position="2"/>
        <end position="95"/>
    </location>
</feature>
<dbReference type="GO" id="GO:0009882">
    <property type="term" value="F:blue light photoreceptor activity"/>
    <property type="evidence" value="ECO:0007669"/>
    <property type="project" value="InterPro"/>
</dbReference>
<dbReference type="AlphaFoldDB" id="A0A3D2SKC0"/>
<dbReference type="SMART" id="SM01034">
    <property type="entry name" value="BLUF"/>
    <property type="match status" value="1"/>
</dbReference>
<dbReference type="GO" id="GO:0071949">
    <property type="term" value="F:FAD binding"/>
    <property type="evidence" value="ECO:0007669"/>
    <property type="project" value="InterPro"/>
</dbReference>
<dbReference type="EMBL" id="CP089044">
    <property type="protein sequence ID" value="UYF74211.1"/>
    <property type="molecule type" value="Genomic_DNA"/>
</dbReference>
<evidence type="ECO:0000313" key="3">
    <source>
        <dbReference type="EMBL" id="UYF74211.1"/>
    </source>
</evidence>
<dbReference type="InterPro" id="IPR036046">
    <property type="entry name" value="Acylphosphatase-like_dom_sf"/>
</dbReference>
<dbReference type="EMBL" id="DPVE01000120">
    <property type="protein sequence ID" value="HCK29896.1"/>
    <property type="molecule type" value="Genomic_DNA"/>
</dbReference>
<reference evidence="2 4" key="1">
    <citation type="journal article" date="2018" name="Nat. Biotechnol.">
        <title>A standardized bacterial taxonomy based on genome phylogeny substantially revises the tree of life.</title>
        <authorList>
            <person name="Parks D.H."/>
            <person name="Chuvochina M."/>
            <person name="Waite D.W."/>
            <person name="Rinke C."/>
            <person name="Skarshewski A."/>
            <person name="Chaumeil P.A."/>
            <person name="Hugenholtz P."/>
        </authorList>
    </citation>
    <scope>NUCLEOTIDE SEQUENCE [LARGE SCALE GENOMIC DNA]</scope>
    <source>
        <strain evidence="2">UBA9669</strain>
    </source>
</reference>
<accession>A0A3D2SKC0</accession>
<sequence length="141" mass="16607">MNYQICYASQTTSSHEQLMVDLREILTTAMHFNYIHKIQGVLYFADNYFFQCLEGEQQQVLTLLDSIKKDPRHSHFHVLDERSAEHANFKDWSMKYVRKRSEVKSFFAELGSNTFNPYLLNPTSLERLLEILKDVQAETHG</sequence>
<organism evidence="2 4">
    <name type="scientific">Acinetobacter ursingii</name>
    <dbReference type="NCBI Taxonomy" id="108980"/>
    <lineage>
        <taxon>Bacteria</taxon>
        <taxon>Pseudomonadati</taxon>
        <taxon>Pseudomonadota</taxon>
        <taxon>Gammaproteobacteria</taxon>
        <taxon>Moraxellales</taxon>
        <taxon>Moraxellaceae</taxon>
        <taxon>Acinetobacter</taxon>
    </lineage>
</organism>
<evidence type="ECO:0000259" key="1">
    <source>
        <dbReference type="PROSITE" id="PS50925"/>
    </source>
</evidence>
<proteinExistence type="predicted"/>
<dbReference type="SMR" id="A0A3D2SKC0"/>
<dbReference type="Proteomes" id="UP001164081">
    <property type="component" value="Chromosome"/>
</dbReference>
<evidence type="ECO:0000313" key="4">
    <source>
        <dbReference type="Proteomes" id="UP000263596"/>
    </source>
</evidence>
<gene>
    <name evidence="2" type="ORF">DHW29_06710</name>
    <name evidence="3" type="ORF">LSO58_10010</name>
</gene>